<dbReference type="HOGENOM" id="CLU_2758451_0_0_1"/>
<evidence type="ECO:0000313" key="2">
    <source>
        <dbReference type="Proteomes" id="UP000054321"/>
    </source>
</evidence>
<dbReference type="Proteomes" id="UP000054321">
    <property type="component" value="Unassembled WGS sequence"/>
</dbReference>
<name>A0A0C3DSF5_OIDMZ</name>
<evidence type="ECO:0000313" key="1">
    <source>
        <dbReference type="EMBL" id="KIN05003.1"/>
    </source>
</evidence>
<protein>
    <submittedName>
        <fullName evidence="1">Uncharacterized protein</fullName>
    </submittedName>
</protein>
<reference evidence="2" key="2">
    <citation type="submission" date="2015-01" db="EMBL/GenBank/DDBJ databases">
        <title>Evolutionary Origins and Diversification of the Mycorrhizal Mutualists.</title>
        <authorList>
            <consortium name="DOE Joint Genome Institute"/>
            <consortium name="Mycorrhizal Genomics Consortium"/>
            <person name="Kohler A."/>
            <person name="Kuo A."/>
            <person name="Nagy L.G."/>
            <person name="Floudas D."/>
            <person name="Copeland A."/>
            <person name="Barry K.W."/>
            <person name="Cichocki N."/>
            <person name="Veneault-Fourrey C."/>
            <person name="LaButti K."/>
            <person name="Lindquist E.A."/>
            <person name="Lipzen A."/>
            <person name="Lundell T."/>
            <person name="Morin E."/>
            <person name="Murat C."/>
            <person name="Riley R."/>
            <person name="Ohm R."/>
            <person name="Sun H."/>
            <person name="Tunlid A."/>
            <person name="Henrissat B."/>
            <person name="Grigoriev I.V."/>
            <person name="Hibbett D.S."/>
            <person name="Martin F."/>
        </authorList>
    </citation>
    <scope>NUCLEOTIDE SEQUENCE [LARGE SCALE GENOMIC DNA]</scope>
    <source>
        <strain evidence="2">Zn</strain>
    </source>
</reference>
<gene>
    <name evidence="1" type="ORF">OIDMADRAFT_17806</name>
</gene>
<keyword evidence="2" id="KW-1185">Reference proteome</keyword>
<dbReference type="AlphaFoldDB" id="A0A0C3DSF5"/>
<proteinExistence type="predicted"/>
<reference evidence="1 2" key="1">
    <citation type="submission" date="2014-04" db="EMBL/GenBank/DDBJ databases">
        <authorList>
            <consortium name="DOE Joint Genome Institute"/>
            <person name="Kuo A."/>
            <person name="Martino E."/>
            <person name="Perotto S."/>
            <person name="Kohler A."/>
            <person name="Nagy L.G."/>
            <person name="Floudas D."/>
            <person name="Copeland A."/>
            <person name="Barry K.W."/>
            <person name="Cichocki N."/>
            <person name="Veneault-Fourrey C."/>
            <person name="LaButti K."/>
            <person name="Lindquist E.A."/>
            <person name="Lipzen A."/>
            <person name="Lundell T."/>
            <person name="Morin E."/>
            <person name="Murat C."/>
            <person name="Sun H."/>
            <person name="Tunlid A."/>
            <person name="Henrissat B."/>
            <person name="Grigoriev I.V."/>
            <person name="Hibbett D.S."/>
            <person name="Martin F."/>
            <person name="Nordberg H.P."/>
            <person name="Cantor M.N."/>
            <person name="Hua S.X."/>
        </authorList>
    </citation>
    <scope>NUCLEOTIDE SEQUENCE [LARGE SCALE GENOMIC DNA]</scope>
    <source>
        <strain evidence="1 2">Zn</strain>
    </source>
</reference>
<sequence>MEHGGCCNVAFLRSYGRPEIREIGAELLPHQLARIFDLPLARLVAFVALWRSLGDRDGTLLHQNLFRHRS</sequence>
<accession>A0A0C3DSF5</accession>
<organism evidence="1 2">
    <name type="scientific">Oidiodendron maius (strain Zn)</name>
    <dbReference type="NCBI Taxonomy" id="913774"/>
    <lineage>
        <taxon>Eukaryota</taxon>
        <taxon>Fungi</taxon>
        <taxon>Dikarya</taxon>
        <taxon>Ascomycota</taxon>
        <taxon>Pezizomycotina</taxon>
        <taxon>Leotiomycetes</taxon>
        <taxon>Leotiomycetes incertae sedis</taxon>
        <taxon>Myxotrichaceae</taxon>
        <taxon>Oidiodendron</taxon>
    </lineage>
</organism>
<dbReference type="EMBL" id="KN832872">
    <property type="protein sequence ID" value="KIN05003.1"/>
    <property type="molecule type" value="Genomic_DNA"/>
</dbReference>
<dbReference type="InParanoid" id="A0A0C3DSF5"/>